<feature type="transmembrane region" description="Helical" evidence="1">
    <location>
        <begin position="78"/>
        <end position="97"/>
    </location>
</feature>
<keyword evidence="1" id="KW-0812">Transmembrane</keyword>
<comment type="caution">
    <text evidence="2">The sequence shown here is derived from an EMBL/GenBank/DDBJ whole genome shotgun (WGS) entry which is preliminary data.</text>
</comment>
<dbReference type="EMBL" id="LUUJ01000120">
    <property type="protein sequence ID" value="OAI11537.1"/>
    <property type="molecule type" value="Genomic_DNA"/>
</dbReference>
<sequence length="158" mass="17332">MVGFIVKRKARKIQIPQEAELAIQRGNKVEAARLIRIKNGISLLDAQRTVESVASKHKDGHQLEQAPLDSRSMSHAQILFPLIIALVAVYPFLYQSLAVLVAGDMDGRCVDSPLAICQLWPTVGNALFGASNAYLGYVLLMGLIASTLIGLAYRLYKR</sequence>
<evidence type="ECO:0000313" key="2">
    <source>
        <dbReference type="EMBL" id="OAI11537.1"/>
    </source>
</evidence>
<dbReference type="AlphaFoldDB" id="A0A177N0P2"/>
<protein>
    <recommendedName>
        <fullName evidence="4">Ribosomal protein L7/L12 C-terminal domain-containing protein</fullName>
    </recommendedName>
</protein>
<feature type="transmembrane region" description="Helical" evidence="1">
    <location>
        <begin position="134"/>
        <end position="156"/>
    </location>
</feature>
<proteinExistence type="predicted"/>
<keyword evidence="1" id="KW-0472">Membrane</keyword>
<accession>A0A177N0P2</accession>
<evidence type="ECO:0000313" key="3">
    <source>
        <dbReference type="Proteomes" id="UP000077857"/>
    </source>
</evidence>
<reference evidence="2 3" key="1">
    <citation type="submission" date="2016-03" db="EMBL/GenBank/DDBJ databases">
        <authorList>
            <person name="Ploux O."/>
        </authorList>
    </citation>
    <scope>NUCLEOTIDE SEQUENCE [LARGE SCALE GENOMIC DNA]</scope>
    <source>
        <strain evidence="2 3">R-45378</strain>
    </source>
</reference>
<keyword evidence="1" id="KW-1133">Transmembrane helix</keyword>
<dbReference type="Proteomes" id="UP000077857">
    <property type="component" value="Unassembled WGS sequence"/>
</dbReference>
<evidence type="ECO:0008006" key="4">
    <source>
        <dbReference type="Google" id="ProtNLM"/>
    </source>
</evidence>
<gene>
    <name evidence="2" type="ORF">A1507_20415</name>
</gene>
<evidence type="ECO:0000256" key="1">
    <source>
        <dbReference type="SAM" id="Phobius"/>
    </source>
</evidence>
<name>A0A177N0P2_9GAMM</name>
<organism evidence="2 3">
    <name type="scientific">Methylomonas koyamae</name>
    <dbReference type="NCBI Taxonomy" id="702114"/>
    <lineage>
        <taxon>Bacteria</taxon>
        <taxon>Pseudomonadati</taxon>
        <taxon>Pseudomonadota</taxon>
        <taxon>Gammaproteobacteria</taxon>
        <taxon>Methylococcales</taxon>
        <taxon>Methylococcaceae</taxon>
        <taxon>Methylomonas</taxon>
    </lineage>
</organism>